<comment type="caution">
    <text evidence="1">The sequence shown here is derived from an EMBL/GenBank/DDBJ whole genome shotgun (WGS) entry which is preliminary data.</text>
</comment>
<proteinExistence type="predicted"/>
<accession>A0ACB7ZA25</accession>
<protein>
    <submittedName>
        <fullName evidence="1">Uncharacterized protein</fullName>
    </submittedName>
</protein>
<organism evidence="1 2">
    <name type="scientific">Vaccinium darrowii</name>
    <dbReference type="NCBI Taxonomy" id="229202"/>
    <lineage>
        <taxon>Eukaryota</taxon>
        <taxon>Viridiplantae</taxon>
        <taxon>Streptophyta</taxon>
        <taxon>Embryophyta</taxon>
        <taxon>Tracheophyta</taxon>
        <taxon>Spermatophyta</taxon>
        <taxon>Magnoliopsida</taxon>
        <taxon>eudicotyledons</taxon>
        <taxon>Gunneridae</taxon>
        <taxon>Pentapetalae</taxon>
        <taxon>asterids</taxon>
        <taxon>Ericales</taxon>
        <taxon>Ericaceae</taxon>
        <taxon>Vaccinioideae</taxon>
        <taxon>Vaccinieae</taxon>
        <taxon>Vaccinium</taxon>
    </lineage>
</organism>
<reference evidence="1 2" key="1">
    <citation type="journal article" date="2021" name="Hortic Res">
        <title>High-quality reference genome and annotation aids understanding of berry development for evergreen blueberry (Vaccinium darrowii).</title>
        <authorList>
            <person name="Yu J."/>
            <person name="Hulse-Kemp A.M."/>
            <person name="Babiker E."/>
            <person name="Staton M."/>
        </authorList>
    </citation>
    <scope>NUCLEOTIDE SEQUENCE [LARGE SCALE GENOMIC DNA]</scope>
    <source>
        <strain evidence="2">cv. NJ 8807/NJ 8810</strain>
        <tissue evidence="1">Young leaf</tissue>
    </source>
</reference>
<dbReference type="EMBL" id="CM037162">
    <property type="protein sequence ID" value="KAH7862600.1"/>
    <property type="molecule type" value="Genomic_DNA"/>
</dbReference>
<keyword evidence="2" id="KW-1185">Reference proteome</keyword>
<sequence length="93" mass="10375">MWPSSSPIQIDFLEENWEIVKWVSLGIVIFEALLFLLALIVRAANRPAEYDSNDEYIIGPRQARQPLINRSPVPATGVPVAGNIDQRSGRTDA</sequence>
<gene>
    <name evidence="1" type="ORF">Vadar_006989</name>
</gene>
<evidence type="ECO:0000313" key="2">
    <source>
        <dbReference type="Proteomes" id="UP000828048"/>
    </source>
</evidence>
<evidence type="ECO:0000313" key="1">
    <source>
        <dbReference type="EMBL" id="KAH7862600.1"/>
    </source>
</evidence>
<name>A0ACB7ZA25_9ERIC</name>
<dbReference type="Proteomes" id="UP000828048">
    <property type="component" value="Chromosome 12"/>
</dbReference>